<dbReference type="RefSeq" id="XP_008619753.1">
    <property type="nucleotide sequence ID" value="XM_008621531.1"/>
</dbReference>
<proteinExistence type="inferred from homology"/>
<evidence type="ECO:0000256" key="1">
    <source>
        <dbReference type="ARBA" id="ARBA00007387"/>
    </source>
</evidence>
<dbReference type="Proteomes" id="UP000030762">
    <property type="component" value="Unassembled WGS sequence"/>
</dbReference>
<dbReference type="eggNOG" id="KOG2521">
    <property type="taxonomic scope" value="Eukaryota"/>
</dbReference>
<evidence type="ECO:0000313" key="7">
    <source>
        <dbReference type="EMBL" id="EQC26851.1"/>
    </source>
</evidence>
<gene>
    <name evidence="7" type="ORF">SDRG_15361</name>
</gene>
<dbReference type="OrthoDB" id="77878at2759"/>
<sequence>MSTKKRLVVVVCGWMGGSRRAVDKYAAVYTRLGCKDVVVVQNSMLDFFKADVHAATAARLQQLGDDCAFVPHLLSNGGCKSWTSIDTHMRNANHAFHVPAMVFDSAPSRGEQAAVDFTWRGARHLRTLRERLAVRLSLSALKWLPPFRPAHEQFKDHWRLCFDTYKAVPKLFLYSSRDTFVDPESIRTAMATANESATIVDAVDFATSGHVQHLATDPTRYARALQAFCAKALSPSTAINDHVQKKTKVVIQAIVTTDEAPRSQRQRRATAA</sequence>
<dbReference type="SUPFAM" id="SSF53474">
    <property type="entry name" value="alpha/beta-Hydrolases"/>
    <property type="match status" value="1"/>
</dbReference>
<evidence type="ECO:0008006" key="9">
    <source>
        <dbReference type="Google" id="ProtNLM"/>
    </source>
</evidence>
<dbReference type="VEuPathDB" id="FungiDB:SDRG_15361"/>
<dbReference type="InterPro" id="IPR008547">
    <property type="entry name" value="DUF829_TMEM53"/>
</dbReference>
<evidence type="ECO:0000256" key="5">
    <source>
        <dbReference type="ARBA" id="ARBA00023242"/>
    </source>
</evidence>
<evidence type="ECO:0000256" key="2">
    <source>
        <dbReference type="ARBA" id="ARBA00022692"/>
    </source>
</evidence>
<dbReference type="InParanoid" id="T0PX68"/>
<name>T0PX68_SAPDV</name>
<keyword evidence="4" id="KW-0472">Membrane</keyword>
<dbReference type="InterPro" id="IPR029058">
    <property type="entry name" value="AB_hydrolase_fold"/>
</dbReference>
<keyword evidence="3" id="KW-1133">Transmembrane helix</keyword>
<dbReference type="PANTHER" id="PTHR12265">
    <property type="entry name" value="TRANSMEMBRANE PROTEIN 53"/>
    <property type="match status" value="1"/>
</dbReference>
<dbReference type="GO" id="GO:0005640">
    <property type="term" value="C:nuclear outer membrane"/>
    <property type="evidence" value="ECO:0007669"/>
    <property type="project" value="UniProtKB-SubCell"/>
</dbReference>
<comment type="similarity">
    <text evidence="1">Belongs to the TMEM53 family.</text>
</comment>
<accession>T0PX68</accession>
<dbReference type="EMBL" id="JH767220">
    <property type="protein sequence ID" value="EQC26851.1"/>
    <property type="molecule type" value="Genomic_DNA"/>
</dbReference>
<dbReference type="Gene3D" id="3.40.50.1820">
    <property type="entry name" value="alpha/beta hydrolase"/>
    <property type="match status" value="1"/>
</dbReference>
<keyword evidence="8" id="KW-1185">Reference proteome</keyword>
<evidence type="ECO:0000256" key="6">
    <source>
        <dbReference type="ARBA" id="ARBA00034303"/>
    </source>
</evidence>
<protein>
    <recommendedName>
        <fullName evidence="9">AB hydrolase-1 domain-containing protein</fullName>
    </recommendedName>
</protein>
<comment type="subcellular location">
    <subcellularLocation>
        <location evidence="6">Nucleus outer membrane</location>
        <topology evidence="6">Single-pass membrane protein</topology>
    </subcellularLocation>
</comment>
<keyword evidence="2" id="KW-0812">Transmembrane</keyword>
<evidence type="ECO:0000313" key="8">
    <source>
        <dbReference type="Proteomes" id="UP000030762"/>
    </source>
</evidence>
<reference evidence="7 8" key="1">
    <citation type="submission" date="2012-04" db="EMBL/GenBank/DDBJ databases">
        <title>The Genome Sequence of Saprolegnia declina VS20.</title>
        <authorList>
            <consortium name="The Broad Institute Genome Sequencing Platform"/>
            <person name="Russ C."/>
            <person name="Nusbaum C."/>
            <person name="Tyler B."/>
            <person name="van West P."/>
            <person name="Dieguez-Uribeondo J."/>
            <person name="de Bruijn I."/>
            <person name="Tripathy S."/>
            <person name="Jiang R."/>
            <person name="Young S.K."/>
            <person name="Zeng Q."/>
            <person name="Gargeya S."/>
            <person name="Fitzgerald M."/>
            <person name="Haas B."/>
            <person name="Abouelleil A."/>
            <person name="Alvarado L."/>
            <person name="Arachchi H.M."/>
            <person name="Berlin A."/>
            <person name="Chapman S.B."/>
            <person name="Goldberg J."/>
            <person name="Griggs A."/>
            <person name="Gujja S."/>
            <person name="Hansen M."/>
            <person name="Howarth C."/>
            <person name="Imamovic A."/>
            <person name="Larimer J."/>
            <person name="McCowen C."/>
            <person name="Montmayeur A."/>
            <person name="Murphy C."/>
            <person name="Neiman D."/>
            <person name="Pearson M."/>
            <person name="Priest M."/>
            <person name="Roberts A."/>
            <person name="Saif S."/>
            <person name="Shea T."/>
            <person name="Sisk P."/>
            <person name="Sykes S."/>
            <person name="Wortman J."/>
            <person name="Nusbaum C."/>
            <person name="Birren B."/>
        </authorList>
    </citation>
    <scope>NUCLEOTIDE SEQUENCE [LARGE SCALE GENOMIC DNA]</scope>
    <source>
        <strain evidence="7 8">VS20</strain>
    </source>
</reference>
<evidence type="ECO:0000256" key="4">
    <source>
        <dbReference type="ARBA" id="ARBA00023136"/>
    </source>
</evidence>
<dbReference type="PANTHER" id="PTHR12265:SF30">
    <property type="entry name" value="TRANSMEMBRANE PROTEIN 53"/>
    <property type="match status" value="1"/>
</dbReference>
<evidence type="ECO:0000256" key="3">
    <source>
        <dbReference type="ARBA" id="ARBA00022989"/>
    </source>
</evidence>
<dbReference type="AlphaFoldDB" id="T0PX68"/>
<keyword evidence="5" id="KW-0539">Nucleus</keyword>
<dbReference type="Pfam" id="PF05705">
    <property type="entry name" value="DUF829"/>
    <property type="match status" value="1"/>
</dbReference>
<organism evidence="7 8">
    <name type="scientific">Saprolegnia diclina (strain VS20)</name>
    <dbReference type="NCBI Taxonomy" id="1156394"/>
    <lineage>
        <taxon>Eukaryota</taxon>
        <taxon>Sar</taxon>
        <taxon>Stramenopiles</taxon>
        <taxon>Oomycota</taxon>
        <taxon>Saprolegniomycetes</taxon>
        <taxon>Saprolegniales</taxon>
        <taxon>Saprolegniaceae</taxon>
        <taxon>Saprolegnia</taxon>
    </lineage>
</organism>
<dbReference type="GeneID" id="19956088"/>